<reference evidence="1 2" key="1">
    <citation type="submission" date="2023-11" db="EMBL/GenBank/DDBJ databases">
        <title>MicrobeMod: A computational toolkit for identifying prokaryotic methylation and restriction-modification with nanopore sequencing.</title>
        <authorList>
            <person name="Crits-Christoph A."/>
            <person name="Kang S.C."/>
            <person name="Lee H."/>
            <person name="Ostrov N."/>
        </authorList>
    </citation>
    <scope>NUCLEOTIDE SEQUENCE [LARGE SCALE GENOMIC DNA]</scope>
    <source>
        <strain evidence="1 2">DSMZ 700</strain>
    </source>
</reference>
<protein>
    <recommendedName>
        <fullName evidence="3">FAD/NAD(P)-binding domain-containing protein</fullName>
    </recommendedName>
</protein>
<accession>A0AAW9DMU7</accession>
<comment type="caution">
    <text evidence="1">The sequence shown here is derived from an EMBL/GenBank/DDBJ whole genome shotgun (WGS) entry which is preliminary data.</text>
</comment>
<dbReference type="RefSeq" id="WP_319612907.1">
    <property type="nucleotide sequence ID" value="NZ_JAWXYB010000018.1"/>
</dbReference>
<dbReference type="Gene3D" id="3.50.50.60">
    <property type="entry name" value="FAD/NAD(P)-binding domain"/>
    <property type="match status" value="2"/>
</dbReference>
<dbReference type="PANTHER" id="PTHR43755:SF1">
    <property type="entry name" value="FAD-DEPENDENT PYRIDINE NUCLEOTIDE-DISULPHIDE OXIDOREDUCTASE"/>
    <property type="match status" value="1"/>
</dbReference>
<sequence length="233" mass="25386">MSMATWMGEQKTGGPEQITIFTPGETIAEDAGLEIVKKFLGLAGGMGMKYKNNVQDIKKLTATTIEFANGETIDAELKILLPDWVAHDFLKGLPISDDQGFIITDLLMRNPKYPNVFAAGDCAAVTVPKLGAIGHQEAEIVAMQIAKDLGHLSAEKADQKLEPVVMCIGDMGAGKAFYIRSNVWFGGKDEVLEIGRVPYQLKMRYRDMFIANSGRIPAIGLVLAQFAAEHIKV</sequence>
<dbReference type="SUPFAM" id="SSF51905">
    <property type="entry name" value="FAD/NAD(P)-binding domain"/>
    <property type="match status" value="1"/>
</dbReference>
<dbReference type="InterPro" id="IPR052541">
    <property type="entry name" value="SQRD"/>
</dbReference>
<proteinExistence type="predicted"/>
<dbReference type="EMBL" id="JAWXYB010000018">
    <property type="protein sequence ID" value="MDX5929927.1"/>
    <property type="molecule type" value="Genomic_DNA"/>
</dbReference>
<name>A0AAW9DMU7_ACIAO</name>
<dbReference type="Proteomes" id="UP001279553">
    <property type="component" value="Unassembled WGS sequence"/>
</dbReference>
<evidence type="ECO:0008006" key="3">
    <source>
        <dbReference type="Google" id="ProtNLM"/>
    </source>
</evidence>
<organism evidence="1 2">
    <name type="scientific">Acidiphilium acidophilum</name>
    <name type="common">Thiobacillus acidophilus</name>
    <dbReference type="NCBI Taxonomy" id="76588"/>
    <lineage>
        <taxon>Bacteria</taxon>
        <taxon>Pseudomonadati</taxon>
        <taxon>Pseudomonadota</taxon>
        <taxon>Alphaproteobacteria</taxon>
        <taxon>Acetobacterales</taxon>
        <taxon>Acidocellaceae</taxon>
        <taxon>Acidiphilium</taxon>
    </lineage>
</organism>
<keyword evidence="2" id="KW-1185">Reference proteome</keyword>
<evidence type="ECO:0000313" key="1">
    <source>
        <dbReference type="EMBL" id="MDX5929927.1"/>
    </source>
</evidence>
<dbReference type="PANTHER" id="PTHR43755">
    <property type="match status" value="1"/>
</dbReference>
<dbReference type="InterPro" id="IPR036188">
    <property type="entry name" value="FAD/NAD-bd_sf"/>
</dbReference>
<gene>
    <name evidence="1" type="ORF">SIL87_04010</name>
</gene>
<evidence type="ECO:0000313" key="2">
    <source>
        <dbReference type="Proteomes" id="UP001279553"/>
    </source>
</evidence>
<dbReference type="AlphaFoldDB" id="A0AAW9DMU7"/>